<evidence type="ECO:0000256" key="1">
    <source>
        <dbReference type="ARBA" id="ARBA00004127"/>
    </source>
</evidence>
<feature type="transmembrane region" description="Helical" evidence="6">
    <location>
        <begin position="236"/>
        <end position="258"/>
    </location>
</feature>
<feature type="transmembrane region" description="Helical" evidence="6">
    <location>
        <begin position="449"/>
        <end position="471"/>
    </location>
</feature>
<feature type="transmembrane region" description="Helical" evidence="6">
    <location>
        <begin position="510"/>
        <end position="529"/>
    </location>
</feature>
<dbReference type="InterPro" id="IPR018393">
    <property type="entry name" value="NADHpl_OxRdtase_5_subgr"/>
</dbReference>
<evidence type="ECO:0000256" key="6">
    <source>
        <dbReference type="SAM" id="Phobius"/>
    </source>
</evidence>
<evidence type="ECO:0000256" key="5">
    <source>
        <dbReference type="RuleBase" id="RU000320"/>
    </source>
</evidence>
<evidence type="ECO:0000256" key="4">
    <source>
        <dbReference type="ARBA" id="ARBA00023136"/>
    </source>
</evidence>
<dbReference type="KEGG" id="samy:DB32_003278"/>
<keyword evidence="3 6" id="KW-1133">Transmembrane helix</keyword>
<dbReference type="STRING" id="927083.DB32_003278"/>
<feature type="transmembrane region" description="Helical" evidence="6">
    <location>
        <begin position="732"/>
        <end position="750"/>
    </location>
</feature>
<name>A0A0F6SF10_9BACT</name>
<dbReference type="PRINTS" id="PR01434">
    <property type="entry name" value="NADHDHGNASE5"/>
</dbReference>
<evidence type="ECO:0000259" key="7">
    <source>
        <dbReference type="Pfam" id="PF00361"/>
    </source>
</evidence>
<dbReference type="Pfam" id="PF00662">
    <property type="entry name" value="Proton_antipo_N"/>
    <property type="match status" value="1"/>
</dbReference>
<feature type="transmembrane region" description="Helical" evidence="6">
    <location>
        <begin position="105"/>
        <end position="125"/>
    </location>
</feature>
<organism evidence="9 10">
    <name type="scientific">Sandaracinus amylolyticus</name>
    <dbReference type="NCBI Taxonomy" id="927083"/>
    <lineage>
        <taxon>Bacteria</taxon>
        <taxon>Pseudomonadati</taxon>
        <taxon>Myxococcota</taxon>
        <taxon>Polyangia</taxon>
        <taxon>Polyangiales</taxon>
        <taxon>Sandaracinaceae</taxon>
        <taxon>Sandaracinus</taxon>
    </lineage>
</organism>
<keyword evidence="4 6" id="KW-0472">Membrane</keyword>
<sequence>MDFDFSLPTNPAPMLLWIVLLPLLGAIINGFFGRGAAKGLVSGVAVGTVATSFLLALYCFTMLVLAGEGEHAGNTAITLDLYRWFSVTVGEDSVPVNVRFTMDHLSGIMTVMVTGIASLIHLYSTEYMGDDPSYPRFMTYLNLFTASMLILVLGSNLPLMFVGWEGVGLCSYLLIGFWWENPAYAAAGRKAFVVNRIGDFGVLIGTFLLLGSAHTFEFAEINAGVIEYGQRQVELGGFPIGITIAGAAAFFLFIGCTGKSAQLPLYVWLPDAMAGPTPVSALIHAATMVTAGVYLCCRLSPVFMMSENVMALIAVTGALTALLGASIGVVQTQMKRILAYSTVSQLGFMFAAVGMGAFAAGIFHVFTHAFFKACLFLGAGSVMHAIHAHGDADIRWLGGMKKYMPRTRATFLISCLAIAGFPLTSGFFSKDEILFGALEGSAHLGWVGYAVFVMLAVAAFLTAFYMFRLYFLTFEGEFRGGHAPGDHGHGHGDEHHAEPHESGDAVTIPLMVLAAGALIVGFLGLPHWLGDVLHVHWNLWSPWLTGHEGEHGAVAAFAAGAHEGGLSPTMLGVIAMSVGTAVGLGGIGLAYSWFGKADAIAPERETLIVRIAVIAGGVIGVALCVLLGLEIAQTTHTAAIVAMVLGLIVLGAMSLFALYVGANPRVDTYRWAMDKWRVDELYGKTIVGPLRGTSVVSANIDRIFVDGLLTWVPAQAARGIGWVLTRAQNGVIYAYTIGLTVGAAGLIWWFTYPHTSLVGEAQDANVVWTADRGPGYEYRWDFDSDGDWDTDWSTESTATHSYGGDDAFYGLVAVLEAGALDVEPIEIELSEEPASVPVDRLPVEWARAPGEGEDAPRDPAPPTVRLEGGQVVLAANDAVVRGGTQTDEDREAGTFRLSPGDTARIGLAGLRIAVRARATVQVRNAFGNFTRAREELTLRVPHTELEPIARTER</sequence>
<dbReference type="InterPro" id="IPR001750">
    <property type="entry name" value="ND/Mrp_TM"/>
</dbReference>
<keyword evidence="9" id="KW-0830">Ubiquinone</keyword>
<dbReference type="OrthoDB" id="9781596at2"/>
<dbReference type="PANTHER" id="PTHR42829:SF2">
    <property type="entry name" value="NADH-UBIQUINONE OXIDOREDUCTASE CHAIN 5"/>
    <property type="match status" value="1"/>
</dbReference>
<evidence type="ECO:0000313" key="10">
    <source>
        <dbReference type="Proteomes" id="UP000034883"/>
    </source>
</evidence>
<dbReference type="PANTHER" id="PTHR42829">
    <property type="entry name" value="NADH-UBIQUINONE OXIDOREDUCTASE CHAIN 5"/>
    <property type="match status" value="1"/>
</dbReference>
<protein>
    <submittedName>
        <fullName evidence="9">NADH-ubiquinone oxidoreductase chain L</fullName>
    </submittedName>
</protein>
<feature type="transmembrane region" description="Helical" evidence="6">
    <location>
        <begin position="137"/>
        <end position="155"/>
    </location>
</feature>
<dbReference type="Proteomes" id="UP000034883">
    <property type="component" value="Chromosome"/>
</dbReference>
<dbReference type="GO" id="GO:0012505">
    <property type="term" value="C:endomembrane system"/>
    <property type="evidence" value="ECO:0007669"/>
    <property type="project" value="UniProtKB-SubCell"/>
</dbReference>
<dbReference type="AlphaFoldDB" id="A0A0F6SF10"/>
<dbReference type="PRINTS" id="PR01435">
    <property type="entry name" value="NPOXDRDTASE5"/>
</dbReference>
<evidence type="ECO:0000256" key="2">
    <source>
        <dbReference type="ARBA" id="ARBA00022692"/>
    </source>
</evidence>
<feature type="transmembrane region" description="Helical" evidence="6">
    <location>
        <begin position="200"/>
        <end position="216"/>
    </location>
</feature>
<keyword evidence="10" id="KW-1185">Reference proteome</keyword>
<dbReference type="GO" id="GO:0016020">
    <property type="term" value="C:membrane"/>
    <property type="evidence" value="ECO:0007669"/>
    <property type="project" value="UniProtKB-SubCell"/>
</dbReference>
<feature type="transmembrane region" description="Helical" evidence="6">
    <location>
        <begin position="12"/>
        <end position="32"/>
    </location>
</feature>
<feature type="transmembrane region" description="Helical" evidence="6">
    <location>
        <begin position="638"/>
        <end position="660"/>
    </location>
</feature>
<dbReference type="RefSeq" id="WP_053233333.1">
    <property type="nucleotide sequence ID" value="NZ_CP011125.1"/>
</dbReference>
<accession>A0A0F6SF10</accession>
<dbReference type="NCBIfam" id="NF005141">
    <property type="entry name" value="PRK06590.1"/>
    <property type="match status" value="1"/>
</dbReference>
<dbReference type="Pfam" id="PF00361">
    <property type="entry name" value="Proton_antipo_M"/>
    <property type="match status" value="1"/>
</dbReference>
<feature type="domain" description="NADH-Ubiquinone oxidoreductase (complex I) chain 5 N-terminal" evidence="8">
    <location>
        <begin position="93"/>
        <end position="138"/>
    </location>
</feature>
<dbReference type="GO" id="GO:0015990">
    <property type="term" value="P:electron transport coupled proton transport"/>
    <property type="evidence" value="ECO:0007669"/>
    <property type="project" value="TreeGrafter"/>
</dbReference>
<feature type="transmembrane region" description="Helical" evidence="6">
    <location>
        <begin position="44"/>
        <end position="66"/>
    </location>
</feature>
<dbReference type="NCBIfam" id="TIGR01974">
    <property type="entry name" value="NDH_I_L"/>
    <property type="match status" value="1"/>
</dbReference>
<evidence type="ECO:0000259" key="8">
    <source>
        <dbReference type="Pfam" id="PF00662"/>
    </source>
</evidence>
<keyword evidence="2 5" id="KW-0812">Transmembrane</keyword>
<gene>
    <name evidence="9" type="ORF">DB32_003278</name>
</gene>
<dbReference type="Gene3D" id="1.20.5.2700">
    <property type="match status" value="1"/>
</dbReference>
<evidence type="ECO:0000256" key="3">
    <source>
        <dbReference type="ARBA" id="ARBA00022989"/>
    </source>
</evidence>
<dbReference type="InterPro" id="IPR001516">
    <property type="entry name" value="Proton_antipo_N"/>
</dbReference>
<feature type="transmembrane region" description="Helical" evidence="6">
    <location>
        <begin position="607"/>
        <end position="632"/>
    </location>
</feature>
<dbReference type="CDD" id="cd00146">
    <property type="entry name" value="PKD"/>
    <property type="match status" value="1"/>
</dbReference>
<feature type="transmembrane region" description="Helical" evidence="6">
    <location>
        <begin position="337"/>
        <end position="363"/>
    </location>
</feature>
<dbReference type="InterPro" id="IPR003945">
    <property type="entry name" value="NU5C-like"/>
</dbReference>
<dbReference type="GO" id="GO:0003954">
    <property type="term" value="F:NADH dehydrogenase activity"/>
    <property type="evidence" value="ECO:0007669"/>
    <property type="project" value="TreeGrafter"/>
</dbReference>
<feature type="transmembrane region" description="Helical" evidence="6">
    <location>
        <begin position="409"/>
        <end position="429"/>
    </location>
</feature>
<proteinExistence type="predicted"/>
<comment type="subcellular location">
    <subcellularLocation>
        <location evidence="1">Endomembrane system</location>
        <topology evidence="1">Multi-pass membrane protein</topology>
    </subcellularLocation>
    <subcellularLocation>
        <location evidence="5">Membrane</location>
        <topology evidence="5">Multi-pass membrane protein</topology>
    </subcellularLocation>
</comment>
<feature type="transmembrane region" description="Helical" evidence="6">
    <location>
        <begin position="279"/>
        <end position="303"/>
    </location>
</feature>
<evidence type="ECO:0000313" key="9">
    <source>
        <dbReference type="EMBL" id="AKF06129.1"/>
    </source>
</evidence>
<dbReference type="GO" id="GO:0008137">
    <property type="term" value="F:NADH dehydrogenase (ubiquinone) activity"/>
    <property type="evidence" value="ECO:0007669"/>
    <property type="project" value="InterPro"/>
</dbReference>
<feature type="transmembrane region" description="Helical" evidence="6">
    <location>
        <begin position="570"/>
        <end position="595"/>
    </location>
</feature>
<dbReference type="GO" id="GO:0042773">
    <property type="term" value="P:ATP synthesis coupled electron transport"/>
    <property type="evidence" value="ECO:0007669"/>
    <property type="project" value="InterPro"/>
</dbReference>
<dbReference type="EMBL" id="CP011125">
    <property type="protein sequence ID" value="AKF06129.1"/>
    <property type="molecule type" value="Genomic_DNA"/>
</dbReference>
<feature type="transmembrane region" description="Helical" evidence="6">
    <location>
        <begin position="309"/>
        <end position="330"/>
    </location>
</feature>
<reference evidence="9 10" key="1">
    <citation type="submission" date="2015-03" db="EMBL/GenBank/DDBJ databases">
        <title>Genome assembly of Sandaracinus amylolyticus DSM 53668.</title>
        <authorList>
            <person name="Sharma G."/>
            <person name="Subramanian S."/>
        </authorList>
    </citation>
    <scope>NUCLEOTIDE SEQUENCE [LARGE SCALE GENOMIC DNA]</scope>
    <source>
        <strain evidence="9 10">DSM 53668</strain>
    </source>
</reference>
<feature type="domain" description="NADH:quinone oxidoreductase/Mrp antiporter transmembrane" evidence="7">
    <location>
        <begin position="156"/>
        <end position="447"/>
    </location>
</feature>